<evidence type="ECO:0000313" key="1">
    <source>
        <dbReference type="EMBL" id="KKN77000.1"/>
    </source>
</evidence>
<sequence>MNESKFPQLQENFPDLMNEADAKKKGIKIREDWRNAEKGDFILTIDGVVLEILDRIEVNRYRDRKPTIQFNTIIGKFPNSISCVYAKRVPFNEDSDMLVGVSHLRQVFIEDLKCTGELGENGKFKPESIIKSYKSVFSDNNDVTALMRGRSILKSSKARKYMSKQLKQAFEDEGYDNEKIAKQYVQWIESDKIPATVREKCLAVAREAVNVKDKDDDEEVLKRLLSTEDIKALKPISQLMALFRSYQAQGKIVDGEFTDITEWNKESTQLLLKGKKEK</sequence>
<name>A0A0F9T701_9ZZZZ</name>
<protein>
    <submittedName>
        <fullName evidence="1">Uncharacterized protein</fullName>
    </submittedName>
</protein>
<dbReference type="EMBL" id="LAZR01000286">
    <property type="protein sequence ID" value="KKN77000.1"/>
    <property type="molecule type" value="Genomic_DNA"/>
</dbReference>
<reference evidence="1" key="1">
    <citation type="journal article" date="2015" name="Nature">
        <title>Complex archaea that bridge the gap between prokaryotes and eukaryotes.</title>
        <authorList>
            <person name="Spang A."/>
            <person name="Saw J.H."/>
            <person name="Jorgensen S.L."/>
            <person name="Zaremba-Niedzwiedzka K."/>
            <person name="Martijn J."/>
            <person name="Lind A.E."/>
            <person name="van Eijk R."/>
            <person name="Schleper C."/>
            <person name="Guy L."/>
            <person name="Ettema T.J."/>
        </authorList>
    </citation>
    <scope>NUCLEOTIDE SEQUENCE</scope>
</reference>
<gene>
    <name evidence="1" type="ORF">LCGC14_0364920</name>
</gene>
<proteinExistence type="predicted"/>
<dbReference type="AlphaFoldDB" id="A0A0F9T701"/>
<comment type="caution">
    <text evidence="1">The sequence shown here is derived from an EMBL/GenBank/DDBJ whole genome shotgun (WGS) entry which is preliminary data.</text>
</comment>
<accession>A0A0F9T701</accession>
<organism evidence="1">
    <name type="scientific">marine sediment metagenome</name>
    <dbReference type="NCBI Taxonomy" id="412755"/>
    <lineage>
        <taxon>unclassified sequences</taxon>
        <taxon>metagenomes</taxon>
        <taxon>ecological metagenomes</taxon>
    </lineage>
</organism>